<dbReference type="NCBIfam" id="TIGR00152">
    <property type="entry name" value="dephospho-CoA kinase"/>
    <property type="match status" value="1"/>
</dbReference>
<evidence type="ECO:0000256" key="4">
    <source>
        <dbReference type="NCBIfam" id="TIGR00152"/>
    </source>
</evidence>
<comment type="caution">
    <text evidence="5">The sequence shown here is derived from an EMBL/GenBank/DDBJ whole genome shotgun (WGS) entry which is preliminary data.</text>
</comment>
<keyword evidence="3" id="KW-0173">Coenzyme A biosynthesis</keyword>
<keyword evidence="2 3" id="KW-0067">ATP-binding</keyword>
<gene>
    <name evidence="3" type="primary">coaE</name>
    <name evidence="5" type="ORF">E3J33_01740</name>
</gene>
<keyword evidence="3" id="KW-0963">Cytoplasm</keyword>
<evidence type="ECO:0000256" key="1">
    <source>
        <dbReference type="ARBA" id="ARBA00022741"/>
    </source>
</evidence>
<dbReference type="PANTHER" id="PTHR10695:SF46">
    <property type="entry name" value="BIFUNCTIONAL COENZYME A SYNTHASE-RELATED"/>
    <property type="match status" value="1"/>
</dbReference>
<name>A0A523YPS4_UNCAE</name>
<dbReference type="AlphaFoldDB" id="A0A523YPS4"/>
<dbReference type="SUPFAM" id="SSF52540">
    <property type="entry name" value="P-loop containing nucleoside triphosphate hydrolases"/>
    <property type="match status" value="1"/>
</dbReference>
<evidence type="ECO:0000256" key="3">
    <source>
        <dbReference type="HAMAP-Rule" id="MF_00376"/>
    </source>
</evidence>
<dbReference type="GO" id="GO:0005524">
    <property type="term" value="F:ATP binding"/>
    <property type="evidence" value="ECO:0007669"/>
    <property type="project" value="UniProtKB-UniRule"/>
</dbReference>
<comment type="catalytic activity">
    <reaction evidence="3">
        <text>3'-dephospho-CoA + ATP = ADP + CoA + H(+)</text>
        <dbReference type="Rhea" id="RHEA:18245"/>
        <dbReference type="ChEBI" id="CHEBI:15378"/>
        <dbReference type="ChEBI" id="CHEBI:30616"/>
        <dbReference type="ChEBI" id="CHEBI:57287"/>
        <dbReference type="ChEBI" id="CHEBI:57328"/>
        <dbReference type="ChEBI" id="CHEBI:456216"/>
        <dbReference type="EC" id="2.7.1.24"/>
    </reaction>
</comment>
<dbReference type="EMBL" id="SOIJ01000099">
    <property type="protein sequence ID" value="TET93510.1"/>
    <property type="molecule type" value="Genomic_DNA"/>
</dbReference>
<keyword evidence="3 5" id="KW-0808">Transferase</keyword>
<dbReference type="Proteomes" id="UP000316925">
    <property type="component" value="Unassembled WGS sequence"/>
</dbReference>
<dbReference type="GO" id="GO:0004140">
    <property type="term" value="F:dephospho-CoA kinase activity"/>
    <property type="evidence" value="ECO:0007669"/>
    <property type="project" value="UniProtKB-UniRule"/>
</dbReference>
<sequence length="200" mass="22574">MAKSKVIGLTGNIGCGKTTVAHMFEDLGVEVIEADRIGHQLLEKEKIKKRVVSIFTESVLNGKGNISRKKLRNLVFKDKKKLELLNSILHPLMVKEIKKKIRMSRSNLIVVDAAVLLEAGWDSLVDKILVVTTPYHTQLKRVKDQSDFSPVEIKGIMEAQFPQSEKIKRADFVIENDGSIDKTREQVRKLWEKLNEGGLG</sequence>
<comment type="function">
    <text evidence="3">Catalyzes the phosphorylation of the 3'-hydroxyl group of dephosphocoenzyme A to form coenzyme A.</text>
</comment>
<feature type="binding site" evidence="3">
    <location>
        <begin position="14"/>
        <end position="19"/>
    </location>
    <ligand>
        <name>ATP</name>
        <dbReference type="ChEBI" id="CHEBI:30616"/>
    </ligand>
</feature>
<protein>
    <recommendedName>
        <fullName evidence="3 4">Dephospho-CoA kinase</fullName>
        <ecNumber evidence="3 4">2.7.1.24</ecNumber>
    </recommendedName>
    <alternativeName>
        <fullName evidence="3">Dephosphocoenzyme A kinase</fullName>
    </alternativeName>
</protein>
<dbReference type="UniPathway" id="UPA00241">
    <property type="reaction ID" value="UER00356"/>
</dbReference>
<organism evidence="5 6">
    <name type="scientific">Aerophobetes bacterium</name>
    <dbReference type="NCBI Taxonomy" id="2030807"/>
    <lineage>
        <taxon>Bacteria</taxon>
        <taxon>Candidatus Aerophobota</taxon>
    </lineage>
</organism>
<accession>A0A523YPS4</accession>
<evidence type="ECO:0000256" key="2">
    <source>
        <dbReference type="ARBA" id="ARBA00022840"/>
    </source>
</evidence>
<evidence type="ECO:0000313" key="6">
    <source>
        <dbReference type="Proteomes" id="UP000316925"/>
    </source>
</evidence>
<dbReference type="PROSITE" id="PS51219">
    <property type="entry name" value="DPCK"/>
    <property type="match status" value="1"/>
</dbReference>
<dbReference type="CDD" id="cd02022">
    <property type="entry name" value="DPCK"/>
    <property type="match status" value="1"/>
</dbReference>
<dbReference type="EC" id="2.7.1.24" evidence="3 4"/>
<dbReference type="InterPro" id="IPR001977">
    <property type="entry name" value="Depp_CoAkinase"/>
</dbReference>
<keyword evidence="1 3" id="KW-0547">Nucleotide-binding</keyword>
<dbReference type="GO" id="GO:0015937">
    <property type="term" value="P:coenzyme A biosynthetic process"/>
    <property type="evidence" value="ECO:0007669"/>
    <property type="project" value="UniProtKB-UniRule"/>
</dbReference>
<proteinExistence type="inferred from homology"/>
<comment type="pathway">
    <text evidence="3">Cofactor biosynthesis; coenzyme A biosynthesis; CoA from (R)-pantothenate: step 5/5.</text>
</comment>
<dbReference type="Gene3D" id="3.40.50.300">
    <property type="entry name" value="P-loop containing nucleotide triphosphate hydrolases"/>
    <property type="match status" value="1"/>
</dbReference>
<dbReference type="HAMAP" id="MF_00376">
    <property type="entry name" value="Dephospho_CoA_kinase"/>
    <property type="match status" value="1"/>
</dbReference>
<reference evidence="5 6" key="1">
    <citation type="submission" date="2019-03" db="EMBL/GenBank/DDBJ databases">
        <title>Metabolic potential of uncultured bacteria and archaea associated with petroleum seepage in deep-sea sediments.</title>
        <authorList>
            <person name="Dong X."/>
            <person name="Hubert C."/>
        </authorList>
    </citation>
    <scope>NUCLEOTIDE SEQUENCE [LARGE SCALE GENOMIC DNA]</scope>
    <source>
        <strain evidence="5">E29_bin28</strain>
    </source>
</reference>
<evidence type="ECO:0000313" key="5">
    <source>
        <dbReference type="EMBL" id="TET93510.1"/>
    </source>
</evidence>
<dbReference type="GO" id="GO:0005737">
    <property type="term" value="C:cytoplasm"/>
    <property type="evidence" value="ECO:0007669"/>
    <property type="project" value="UniProtKB-SubCell"/>
</dbReference>
<dbReference type="InterPro" id="IPR027417">
    <property type="entry name" value="P-loop_NTPase"/>
</dbReference>
<dbReference type="PANTHER" id="PTHR10695">
    <property type="entry name" value="DEPHOSPHO-COA KINASE-RELATED"/>
    <property type="match status" value="1"/>
</dbReference>
<keyword evidence="3 5" id="KW-0418">Kinase</keyword>
<comment type="subcellular location">
    <subcellularLocation>
        <location evidence="3">Cytoplasm</location>
    </subcellularLocation>
</comment>
<dbReference type="Pfam" id="PF01121">
    <property type="entry name" value="CoaE"/>
    <property type="match status" value="1"/>
</dbReference>
<comment type="similarity">
    <text evidence="3">Belongs to the CoaE family.</text>
</comment>